<dbReference type="CDD" id="cd01298">
    <property type="entry name" value="ATZ_TRZ_like"/>
    <property type="match status" value="1"/>
</dbReference>
<reference evidence="4" key="1">
    <citation type="journal article" date="2019" name="Int. J. Syst. Evol. Microbiol.">
        <title>The Global Catalogue of Microorganisms (GCM) 10K type strain sequencing project: providing services to taxonomists for standard genome sequencing and annotation.</title>
        <authorList>
            <consortium name="The Broad Institute Genomics Platform"/>
            <consortium name="The Broad Institute Genome Sequencing Center for Infectious Disease"/>
            <person name="Wu L."/>
            <person name="Ma J."/>
        </authorList>
    </citation>
    <scope>NUCLEOTIDE SEQUENCE [LARGE SCALE GENOMIC DNA]</scope>
    <source>
        <strain evidence="4">CGMCC 1.15399</strain>
    </source>
</reference>
<evidence type="ECO:0000256" key="1">
    <source>
        <dbReference type="ARBA" id="ARBA00022801"/>
    </source>
</evidence>
<feature type="domain" description="Amidohydrolase-related" evidence="2">
    <location>
        <begin position="65"/>
        <end position="411"/>
    </location>
</feature>
<gene>
    <name evidence="3" type="ORF">ACFSJ0_17020</name>
</gene>
<evidence type="ECO:0000313" key="3">
    <source>
        <dbReference type="EMBL" id="MFD1538761.1"/>
    </source>
</evidence>
<keyword evidence="1" id="KW-0378">Hydrolase</keyword>
<dbReference type="PANTHER" id="PTHR43794">
    <property type="entry name" value="AMINOHYDROLASE SSNA-RELATED"/>
    <property type="match status" value="1"/>
</dbReference>
<keyword evidence="4" id="KW-1185">Reference proteome</keyword>
<dbReference type="EMBL" id="JBHUCM010000014">
    <property type="protein sequence ID" value="MFD1538761.1"/>
    <property type="molecule type" value="Genomic_DNA"/>
</dbReference>
<comment type="caution">
    <text evidence="3">The sequence shown here is derived from an EMBL/GenBank/DDBJ whole genome shotgun (WGS) entry which is preliminary data.</text>
</comment>
<sequence length="422" mass="44484">MSNEHTPEFDLVVRHGHILTMNAARAAFPDGFLGIKDGRITAVEDDRECLRYQTAHEIDATGCAVLPGMINAHTHLAMTLFRGMADDVALEEFVSRLTTEEANVLTPDTVRRGAASAAAESMLAGTAAALDMYWFSEATVAASADYGLRVVSGPTFANFANPDPRSFAETLRDAEEQLAGFPAGDPAAPALMPHSTYALTRKQLEEVAGLARRHGCRVHVHAGESKREVAEVRRLHGATPIQVLDQTGLLGPKTVIAHAVELDDGDIETLAATRTSVAHCPWSNLKLACGVAPVGELLEAGVTVALGTDGAVSSNGLDVWSAVKLVATLHKGVSGDPALITAEQAIDMATVHGARALGLAGELGTLEVGKRATLQVVDLSRPHFEGCRDVWSALAYSARPSDVRDVIVDGVQRVSSGALVGK</sequence>
<proteinExistence type="predicted"/>
<dbReference type="Proteomes" id="UP001597097">
    <property type="component" value="Unassembled WGS sequence"/>
</dbReference>
<dbReference type="InterPro" id="IPR006680">
    <property type="entry name" value="Amidohydro-rel"/>
</dbReference>
<dbReference type="RefSeq" id="WP_219530642.1">
    <property type="nucleotide sequence ID" value="NZ_JAHKRM010000009.1"/>
</dbReference>
<organism evidence="3 4">
    <name type="scientific">Nonomuraea guangzhouensis</name>
    <dbReference type="NCBI Taxonomy" id="1291555"/>
    <lineage>
        <taxon>Bacteria</taxon>
        <taxon>Bacillati</taxon>
        <taxon>Actinomycetota</taxon>
        <taxon>Actinomycetes</taxon>
        <taxon>Streptosporangiales</taxon>
        <taxon>Streptosporangiaceae</taxon>
        <taxon>Nonomuraea</taxon>
    </lineage>
</organism>
<name>A0ABW4G883_9ACTN</name>
<accession>A0ABW4G883</accession>
<dbReference type="PANTHER" id="PTHR43794:SF11">
    <property type="entry name" value="AMIDOHYDROLASE-RELATED DOMAIN-CONTAINING PROTEIN"/>
    <property type="match status" value="1"/>
</dbReference>
<dbReference type="InterPro" id="IPR050287">
    <property type="entry name" value="MTA/SAH_deaminase"/>
</dbReference>
<protein>
    <submittedName>
        <fullName evidence="3">Amidohydrolase family protein</fullName>
    </submittedName>
</protein>
<evidence type="ECO:0000313" key="4">
    <source>
        <dbReference type="Proteomes" id="UP001597097"/>
    </source>
</evidence>
<evidence type="ECO:0000259" key="2">
    <source>
        <dbReference type="Pfam" id="PF01979"/>
    </source>
</evidence>
<dbReference type="Pfam" id="PF01979">
    <property type="entry name" value="Amidohydro_1"/>
    <property type="match status" value="1"/>
</dbReference>